<dbReference type="InterPro" id="IPR006442">
    <property type="entry name" value="Antitoxin_Phd/YefM"/>
</dbReference>
<evidence type="ECO:0000256" key="1">
    <source>
        <dbReference type="ARBA" id="ARBA00009981"/>
    </source>
</evidence>
<dbReference type="AlphaFoldDB" id="A0A3B0VN73"/>
<sequence length="72" mass="8156">MKVFTYSEARQNLSKLLKIAQKEEVEIRRRDGAVFSLVSKKEEAKSPFDVPGIKTKASTQDILDAVRESRMG</sequence>
<dbReference type="SUPFAM" id="SSF143120">
    <property type="entry name" value="YefM-like"/>
    <property type="match status" value="1"/>
</dbReference>
<dbReference type="Gene3D" id="3.40.1620.10">
    <property type="entry name" value="YefM-like domain"/>
    <property type="match status" value="1"/>
</dbReference>
<evidence type="ECO:0000313" key="2">
    <source>
        <dbReference type="EMBL" id="VAW44965.1"/>
    </source>
</evidence>
<organism evidence="2">
    <name type="scientific">hydrothermal vent metagenome</name>
    <dbReference type="NCBI Taxonomy" id="652676"/>
    <lineage>
        <taxon>unclassified sequences</taxon>
        <taxon>metagenomes</taxon>
        <taxon>ecological metagenomes</taxon>
    </lineage>
</organism>
<reference evidence="2" key="1">
    <citation type="submission" date="2018-06" db="EMBL/GenBank/DDBJ databases">
        <authorList>
            <person name="Zhirakovskaya E."/>
        </authorList>
    </citation>
    <scope>NUCLEOTIDE SEQUENCE</scope>
</reference>
<dbReference type="InterPro" id="IPR036165">
    <property type="entry name" value="YefM-like_sf"/>
</dbReference>
<dbReference type="Pfam" id="PF02604">
    <property type="entry name" value="PhdYeFM_antitox"/>
    <property type="match status" value="1"/>
</dbReference>
<proteinExistence type="inferred from homology"/>
<protein>
    <submittedName>
        <fullName evidence="2">YefM protein (Antitoxin to YoeB)</fullName>
    </submittedName>
</protein>
<name>A0A3B0VN73_9ZZZZ</name>
<accession>A0A3B0VN73</accession>
<gene>
    <name evidence="2" type="ORF">MNBD_GAMMA03-2172</name>
</gene>
<dbReference type="EMBL" id="UOFC01000033">
    <property type="protein sequence ID" value="VAW44965.1"/>
    <property type="molecule type" value="Genomic_DNA"/>
</dbReference>
<comment type="similarity">
    <text evidence="1">Belongs to the phD/YefM antitoxin family.</text>
</comment>